<name>A0A0B2RGY8_GLYSO</name>
<dbReference type="PROSITE" id="PS50005">
    <property type="entry name" value="TPR"/>
    <property type="match status" value="1"/>
</dbReference>
<evidence type="ECO:0000256" key="1">
    <source>
        <dbReference type="ARBA" id="ARBA00022737"/>
    </source>
</evidence>
<dbReference type="InterPro" id="IPR011990">
    <property type="entry name" value="TPR-like_helical_dom_sf"/>
</dbReference>
<evidence type="ECO:0000256" key="3">
    <source>
        <dbReference type="PROSITE-ProRule" id="PRU00339"/>
    </source>
</evidence>
<reference evidence="4" key="1">
    <citation type="submission" date="2014-07" db="EMBL/GenBank/DDBJ databases">
        <title>Identification of a novel salt tolerance gene in wild soybean by whole-genome sequencing.</title>
        <authorList>
            <person name="Lam H.-M."/>
            <person name="Qi X."/>
            <person name="Li M.-W."/>
            <person name="Liu X."/>
            <person name="Xie M."/>
            <person name="Ni M."/>
            <person name="Xu X."/>
        </authorList>
    </citation>
    <scope>NUCLEOTIDE SEQUENCE [LARGE SCALE GENOMIC DNA]</scope>
    <source>
        <tissue evidence="4">Root</tissue>
    </source>
</reference>
<dbReference type="PANTHER" id="PTHR22904:SF533">
    <property type="entry name" value="HSP70-HSP90 ORGANIZING PROTEIN 3"/>
    <property type="match status" value="1"/>
</dbReference>
<proteinExistence type="predicted"/>
<dbReference type="Gene3D" id="1.25.40.10">
    <property type="entry name" value="Tetratricopeptide repeat domain"/>
    <property type="match status" value="1"/>
</dbReference>
<dbReference type="InterPro" id="IPR019734">
    <property type="entry name" value="TPR_rpt"/>
</dbReference>
<dbReference type="Proteomes" id="UP000053555">
    <property type="component" value="Unassembled WGS sequence"/>
</dbReference>
<dbReference type="AlphaFoldDB" id="A0A0B2RGY8"/>
<feature type="repeat" description="TPR" evidence="3">
    <location>
        <begin position="2"/>
        <end position="35"/>
    </location>
</feature>
<sequence length="78" mass="8435">MADEAKAKGNTAFSSGDYPTAIHYFSDAIALAPTNHVLKMRTCFAMGGDGHRNHHFTETVAIYGGDWANHGACGHWKV</sequence>
<dbReference type="SUPFAM" id="SSF48452">
    <property type="entry name" value="TPR-like"/>
    <property type="match status" value="1"/>
</dbReference>
<keyword evidence="4" id="KW-0346">Stress response</keyword>
<protein>
    <submittedName>
        <fullName evidence="4">Heat shock protein STI</fullName>
    </submittedName>
</protein>
<dbReference type="GO" id="GO:0051879">
    <property type="term" value="F:Hsp90 protein binding"/>
    <property type="evidence" value="ECO:0007669"/>
    <property type="project" value="TreeGrafter"/>
</dbReference>
<dbReference type="EMBL" id="KN651265">
    <property type="protein sequence ID" value="KHN31072.1"/>
    <property type="molecule type" value="Genomic_DNA"/>
</dbReference>
<gene>
    <name evidence="4" type="ORF">glysoja_049624</name>
</gene>
<organism evidence="4">
    <name type="scientific">Glycine soja</name>
    <name type="common">Wild soybean</name>
    <dbReference type="NCBI Taxonomy" id="3848"/>
    <lineage>
        <taxon>Eukaryota</taxon>
        <taxon>Viridiplantae</taxon>
        <taxon>Streptophyta</taxon>
        <taxon>Embryophyta</taxon>
        <taxon>Tracheophyta</taxon>
        <taxon>Spermatophyta</taxon>
        <taxon>Magnoliopsida</taxon>
        <taxon>eudicotyledons</taxon>
        <taxon>Gunneridae</taxon>
        <taxon>Pentapetalae</taxon>
        <taxon>rosids</taxon>
        <taxon>fabids</taxon>
        <taxon>Fabales</taxon>
        <taxon>Fabaceae</taxon>
        <taxon>Papilionoideae</taxon>
        <taxon>50 kb inversion clade</taxon>
        <taxon>NPAAA clade</taxon>
        <taxon>indigoferoid/millettioid clade</taxon>
        <taxon>Phaseoleae</taxon>
        <taxon>Glycine</taxon>
        <taxon>Glycine subgen. Soja</taxon>
    </lineage>
</organism>
<dbReference type="PANTHER" id="PTHR22904">
    <property type="entry name" value="TPR REPEAT CONTAINING PROTEIN"/>
    <property type="match status" value="1"/>
</dbReference>
<evidence type="ECO:0000256" key="2">
    <source>
        <dbReference type="ARBA" id="ARBA00022803"/>
    </source>
</evidence>
<keyword evidence="2 3" id="KW-0802">TPR repeat</keyword>
<accession>A0A0B2RGY8</accession>
<evidence type="ECO:0000313" key="4">
    <source>
        <dbReference type="EMBL" id="KHN31072.1"/>
    </source>
</evidence>
<keyword evidence="1" id="KW-0677">Repeat</keyword>